<dbReference type="OrthoDB" id="5857382at2759"/>
<dbReference type="AlphaFoldDB" id="A0A498S7V5"/>
<name>A0A498S7V5_ACAVI</name>
<keyword evidence="3" id="KW-1185">Reference proteome</keyword>
<protein>
    <submittedName>
        <fullName evidence="2">Uncharacterized protein</fullName>
    </submittedName>
</protein>
<accession>A0A498S7V5</accession>
<evidence type="ECO:0000313" key="2">
    <source>
        <dbReference type="EMBL" id="VBB26067.1"/>
    </source>
</evidence>
<organism evidence="2 3">
    <name type="scientific">Acanthocheilonema viteae</name>
    <name type="common">Filarial nematode worm</name>
    <name type="synonym">Dipetalonema viteae</name>
    <dbReference type="NCBI Taxonomy" id="6277"/>
    <lineage>
        <taxon>Eukaryota</taxon>
        <taxon>Metazoa</taxon>
        <taxon>Ecdysozoa</taxon>
        <taxon>Nematoda</taxon>
        <taxon>Chromadorea</taxon>
        <taxon>Rhabditida</taxon>
        <taxon>Spirurina</taxon>
        <taxon>Spiruromorpha</taxon>
        <taxon>Filarioidea</taxon>
        <taxon>Onchocercidae</taxon>
        <taxon>Acanthocheilonema</taxon>
    </lineage>
</organism>
<dbReference type="Proteomes" id="UP000276991">
    <property type="component" value="Unassembled WGS sequence"/>
</dbReference>
<reference evidence="2 3" key="1">
    <citation type="submission" date="2018-08" db="EMBL/GenBank/DDBJ databases">
        <authorList>
            <person name="Laetsch R D."/>
            <person name="Stevens L."/>
            <person name="Kumar S."/>
            <person name="Blaxter L. M."/>
        </authorList>
    </citation>
    <scope>NUCLEOTIDE SEQUENCE [LARGE SCALE GENOMIC DNA]</scope>
</reference>
<feature type="region of interest" description="Disordered" evidence="1">
    <location>
        <begin position="57"/>
        <end position="78"/>
    </location>
</feature>
<proteinExistence type="predicted"/>
<evidence type="ECO:0000313" key="3">
    <source>
        <dbReference type="Proteomes" id="UP000276991"/>
    </source>
</evidence>
<evidence type="ECO:0000256" key="1">
    <source>
        <dbReference type="SAM" id="MobiDB-lite"/>
    </source>
</evidence>
<dbReference type="EMBL" id="UPTC01000066">
    <property type="protein sequence ID" value="VBB26067.1"/>
    <property type="molecule type" value="Genomic_DNA"/>
</dbReference>
<gene>
    <name evidence="2" type="ORF">NAV_LOCUS897</name>
</gene>
<sequence length="234" mass="26901">MFVYSQVCGSSSYQQQYSVLGDADNALPRPSIMGANRLIFFLCLYRTVPCMDVAKNNGNDGEAASENRTNVGNHDNKERNTDDWDIGLKYLDSLVQKTIDNVSAISDVRGQEQRQQYIADLRDKYASIVDQSTKKIILQEESEQNCFSNDSRGKERPEERRFNRTIAWFRHTALRRLLLNAATKCIFNGTEIPINVERRANDLYLWAVIPQQGHNSSNDLKLMNRNREFSNTQH</sequence>